<evidence type="ECO:0000313" key="2">
    <source>
        <dbReference type="Proteomes" id="UP001231109"/>
    </source>
</evidence>
<dbReference type="Proteomes" id="UP001231109">
    <property type="component" value="Unassembled WGS sequence"/>
</dbReference>
<accession>A0ABT9HY65</accession>
<gene>
    <name evidence="1" type="ORF">ORJ04_08905</name>
</gene>
<sequence length="84" mass="9734">MKTVTCYRPVGEAELKLVADSGYTNWPPRLPEQPIFYPVTNLEYAIRLTQWNVSDLEKDMSLNLKLNQSIWKSFQSNALETKNV</sequence>
<evidence type="ECO:0000313" key="1">
    <source>
        <dbReference type="EMBL" id="MDP5136064.1"/>
    </source>
</evidence>
<keyword evidence="2" id="KW-1185">Reference proteome</keyword>
<reference evidence="1 2" key="1">
    <citation type="submission" date="2022-11" db="EMBL/GenBank/DDBJ databases">
        <title>Viruses from the air-sea interface of a natural surface slick.</title>
        <authorList>
            <person name="Rahlff J."/>
            <person name="Holmfeldt K."/>
        </authorList>
    </citation>
    <scope>NUCLEOTIDE SEQUENCE [LARGE SCALE GENOMIC DNA]</scope>
    <source>
        <strain evidence="1 2">SMS4</strain>
    </source>
</reference>
<protein>
    <submittedName>
        <fullName evidence="1">Uncharacterized protein</fullName>
    </submittedName>
</protein>
<organism evidence="1 2">
    <name type="scientific">Rheinheimera baltica</name>
    <dbReference type="NCBI Taxonomy" id="67576"/>
    <lineage>
        <taxon>Bacteria</taxon>
        <taxon>Pseudomonadati</taxon>
        <taxon>Pseudomonadota</taxon>
        <taxon>Gammaproteobacteria</taxon>
        <taxon>Chromatiales</taxon>
        <taxon>Chromatiaceae</taxon>
        <taxon>Rheinheimera</taxon>
    </lineage>
</organism>
<comment type="caution">
    <text evidence="1">The sequence shown here is derived from an EMBL/GenBank/DDBJ whole genome shotgun (WGS) entry which is preliminary data.</text>
</comment>
<dbReference type="RefSeq" id="WP_305975281.1">
    <property type="nucleotide sequence ID" value="NZ_JAPJDZ010000018.1"/>
</dbReference>
<name>A0ABT9HY65_9GAMM</name>
<dbReference type="EMBL" id="JAPJDZ010000018">
    <property type="protein sequence ID" value="MDP5136064.1"/>
    <property type="molecule type" value="Genomic_DNA"/>
</dbReference>
<proteinExistence type="predicted"/>